<reference evidence="1 2" key="1">
    <citation type="submission" date="2016-10" db="EMBL/GenBank/DDBJ databases">
        <authorList>
            <person name="de Groot N.N."/>
        </authorList>
    </citation>
    <scope>NUCLEOTIDE SEQUENCE [LARGE SCALE GENOMIC DNA]</scope>
    <source>
        <strain evidence="1 2">DSM 21800</strain>
    </source>
</reference>
<dbReference type="InterPro" id="IPR052922">
    <property type="entry name" value="Cytidylate_Kinase-2"/>
</dbReference>
<dbReference type="PANTHER" id="PTHR37816">
    <property type="entry name" value="YALI0E33011P"/>
    <property type="match status" value="1"/>
</dbReference>
<sequence>MVYGVTGSGKSTLAAELARVTELPGIAIDDLTWQPGWVPVGKDEQRRIIGEVCAQNSWILDHGYGSWLDLVNERVELIIGLDYPRWLSLGRLIRRTVGNALTKKPMCNGNVERLDRILAKDSIIRWHFHSFAKKRRRLRQWAADPDGPQVLLFSRPAQVERWLRAQVPGGVRS</sequence>
<dbReference type="GO" id="GO:0016301">
    <property type="term" value="F:kinase activity"/>
    <property type="evidence" value="ECO:0007669"/>
    <property type="project" value="UniProtKB-KW"/>
</dbReference>
<evidence type="ECO:0000313" key="1">
    <source>
        <dbReference type="EMBL" id="SDS27710.1"/>
    </source>
</evidence>
<accession>A0A1H1QWD7</accession>
<evidence type="ECO:0000313" key="2">
    <source>
        <dbReference type="Proteomes" id="UP000199103"/>
    </source>
</evidence>
<keyword evidence="1" id="KW-0418">Kinase</keyword>
<keyword evidence="2" id="KW-1185">Reference proteome</keyword>
<dbReference type="AlphaFoldDB" id="A0A1H1QWD7"/>
<dbReference type="InterPro" id="IPR027417">
    <property type="entry name" value="P-loop_NTPase"/>
</dbReference>
<name>A0A1H1QWD7_9ACTN</name>
<dbReference type="Gene3D" id="3.40.50.300">
    <property type="entry name" value="P-loop containing nucleotide triphosphate hydrolases"/>
    <property type="match status" value="1"/>
</dbReference>
<gene>
    <name evidence="1" type="ORF">SAMN04489812_1415</name>
</gene>
<dbReference type="SUPFAM" id="SSF52540">
    <property type="entry name" value="P-loop containing nucleoside triphosphate hydrolases"/>
    <property type="match status" value="1"/>
</dbReference>
<dbReference type="Proteomes" id="UP000199103">
    <property type="component" value="Chromosome I"/>
</dbReference>
<dbReference type="PANTHER" id="PTHR37816:SF1">
    <property type="entry name" value="TOXIN"/>
    <property type="match status" value="1"/>
</dbReference>
<organism evidence="1 2">
    <name type="scientific">Microlunatus soli</name>
    <dbReference type="NCBI Taxonomy" id="630515"/>
    <lineage>
        <taxon>Bacteria</taxon>
        <taxon>Bacillati</taxon>
        <taxon>Actinomycetota</taxon>
        <taxon>Actinomycetes</taxon>
        <taxon>Propionibacteriales</taxon>
        <taxon>Propionibacteriaceae</taxon>
        <taxon>Microlunatus</taxon>
    </lineage>
</organism>
<dbReference type="EMBL" id="LT629772">
    <property type="protein sequence ID" value="SDS27710.1"/>
    <property type="molecule type" value="Genomic_DNA"/>
</dbReference>
<protein>
    <submittedName>
        <fullName evidence="1">Adenylate kinase</fullName>
    </submittedName>
</protein>
<keyword evidence="1" id="KW-0808">Transferase</keyword>
<dbReference type="STRING" id="630515.SAMN04489812_1415"/>
<proteinExistence type="predicted"/>